<accession>A0A225X1G7</accession>
<gene>
    <name evidence="6" type="ORF">PHMEG_0001331</name>
</gene>
<reference evidence="7" key="1">
    <citation type="submission" date="2017-03" db="EMBL/GenBank/DDBJ databases">
        <title>Phytopthora megakarya and P. palmivora, two closely related causual agents of cacao black pod achieved similar genome size and gene model numbers by different mechanisms.</title>
        <authorList>
            <person name="Ali S."/>
            <person name="Shao J."/>
            <person name="Larry D.J."/>
            <person name="Kronmiller B."/>
            <person name="Shen D."/>
            <person name="Strem M.D."/>
            <person name="Melnick R.L."/>
            <person name="Guiltinan M.J."/>
            <person name="Tyler B.M."/>
            <person name="Meinhardt L.W."/>
            <person name="Bailey B.A."/>
        </authorList>
    </citation>
    <scope>NUCLEOTIDE SEQUENCE [LARGE SCALE GENOMIC DNA]</scope>
    <source>
        <strain evidence="7">zdho120</strain>
    </source>
</reference>
<evidence type="ECO:0000313" key="7">
    <source>
        <dbReference type="Proteomes" id="UP000198211"/>
    </source>
</evidence>
<dbReference type="PROSITE" id="PS50808">
    <property type="entry name" value="ZF_BED"/>
    <property type="match status" value="1"/>
</dbReference>
<dbReference type="InterPro" id="IPR007021">
    <property type="entry name" value="DUF659"/>
</dbReference>
<sequence length="392" mass="43169">MASEAPSAMELYDVADELKAATSASEPLPKKRRGSGRKRDPVWEFTTVFADKRVECNRCGALIHRYGVAKVERVRYHFERKCPGVQAQVATPPPRGDEAGATAETVVMEETKHHKGPSTSYGSKSGTFKRKLALWLYATGQPFDGVGNELLLNAVRVLRSDAVLPSKHELENELLNLEASAITSKVTKALSGKKCCLTVENWVDAGGCGVTTYGAFCEGTSYYLASKTATSKKSGEELSFDEVDAVLTKEKKAEVYGIVTPTLSVLSKFTRDQIQKKYPRCMFFHGCVSNALTLLLNDVCSILPWLEKVKSSVGDLIQVFHGNHKLQTLVFAGENNTTTEFPDSSSICASLEMLLKYEKVLYTIVARRDFVDASTPADQEKRKLVQDFVLGE</sequence>
<dbReference type="GO" id="GO:0003677">
    <property type="term" value="F:DNA binding"/>
    <property type="evidence" value="ECO:0007669"/>
    <property type="project" value="InterPro"/>
</dbReference>
<organism evidence="6 7">
    <name type="scientific">Phytophthora megakarya</name>
    <dbReference type="NCBI Taxonomy" id="4795"/>
    <lineage>
        <taxon>Eukaryota</taxon>
        <taxon>Sar</taxon>
        <taxon>Stramenopiles</taxon>
        <taxon>Oomycota</taxon>
        <taxon>Peronosporomycetes</taxon>
        <taxon>Peronosporales</taxon>
        <taxon>Peronosporaceae</taxon>
        <taxon>Phytophthora</taxon>
    </lineage>
</organism>
<dbReference type="Proteomes" id="UP000198211">
    <property type="component" value="Unassembled WGS sequence"/>
</dbReference>
<keyword evidence="3" id="KW-0862">Zinc</keyword>
<dbReference type="AlphaFoldDB" id="A0A225X1G7"/>
<keyword evidence="7" id="KW-1185">Reference proteome</keyword>
<dbReference type="InterPro" id="IPR003656">
    <property type="entry name" value="Znf_BED"/>
</dbReference>
<name>A0A225X1G7_9STRA</name>
<comment type="caution">
    <text evidence="6">The sequence shown here is derived from an EMBL/GenBank/DDBJ whole genome shotgun (WGS) entry which is preliminary data.</text>
</comment>
<dbReference type="Pfam" id="PF04937">
    <property type="entry name" value="DUF659"/>
    <property type="match status" value="1"/>
</dbReference>
<keyword evidence="2 4" id="KW-0863">Zinc-finger</keyword>
<dbReference type="OrthoDB" id="128018at2759"/>
<dbReference type="EMBL" id="NBNE01000047">
    <property type="protein sequence ID" value="OWZ23731.1"/>
    <property type="molecule type" value="Genomic_DNA"/>
</dbReference>
<proteinExistence type="predicted"/>
<feature type="domain" description="BED-type" evidence="5">
    <location>
        <begin position="37"/>
        <end position="89"/>
    </location>
</feature>
<evidence type="ECO:0000256" key="2">
    <source>
        <dbReference type="ARBA" id="ARBA00022771"/>
    </source>
</evidence>
<feature type="non-terminal residue" evidence="6">
    <location>
        <position position="392"/>
    </location>
</feature>
<evidence type="ECO:0000256" key="3">
    <source>
        <dbReference type="ARBA" id="ARBA00022833"/>
    </source>
</evidence>
<evidence type="ECO:0000313" key="6">
    <source>
        <dbReference type="EMBL" id="OWZ23731.1"/>
    </source>
</evidence>
<protein>
    <submittedName>
        <fullName evidence="6">Transposase</fullName>
    </submittedName>
</protein>
<keyword evidence="1" id="KW-0479">Metal-binding</keyword>
<evidence type="ECO:0000256" key="4">
    <source>
        <dbReference type="PROSITE-ProRule" id="PRU00027"/>
    </source>
</evidence>
<evidence type="ECO:0000259" key="5">
    <source>
        <dbReference type="PROSITE" id="PS50808"/>
    </source>
</evidence>
<dbReference type="GO" id="GO:0008270">
    <property type="term" value="F:zinc ion binding"/>
    <property type="evidence" value="ECO:0007669"/>
    <property type="project" value="UniProtKB-KW"/>
</dbReference>
<evidence type="ECO:0000256" key="1">
    <source>
        <dbReference type="ARBA" id="ARBA00022723"/>
    </source>
</evidence>